<evidence type="ECO:0000313" key="2">
    <source>
        <dbReference type="Proteomes" id="UP001234178"/>
    </source>
</evidence>
<accession>A0ABR0A813</accession>
<gene>
    <name evidence="1" type="ORF">OUZ56_003193</name>
</gene>
<dbReference type="Proteomes" id="UP001234178">
    <property type="component" value="Unassembled WGS sequence"/>
</dbReference>
<keyword evidence="2" id="KW-1185">Reference proteome</keyword>
<name>A0ABR0A813_9CRUS</name>
<sequence>MCSMVEIFLNKMELRISTQNLQSTVLEQSLVHIVNQASQFKCTTNFLLGYHKTKIITKTIIIKIFGRILDANCVEPSFTILCATSDELQPLSLPHGPATNLLARIEPDENGVNVSEAKQ</sequence>
<dbReference type="EMBL" id="JAOYFB010000036">
    <property type="protein sequence ID" value="KAK4021274.1"/>
    <property type="molecule type" value="Genomic_DNA"/>
</dbReference>
<protein>
    <submittedName>
        <fullName evidence="1">Uncharacterized protein</fullName>
    </submittedName>
</protein>
<evidence type="ECO:0000313" key="1">
    <source>
        <dbReference type="EMBL" id="KAK4021274.1"/>
    </source>
</evidence>
<organism evidence="1 2">
    <name type="scientific">Daphnia magna</name>
    <dbReference type="NCBI Taxonomy" id="35525"/>
    <lineage>
        <taxon>Eukaryota</taxon>
        <taxon>Metazoa</taxon>
        <taxon>Ecdysozoa</taxon>
        <taxon>Arthropoda</taxon>
        <taxon>Crustacea</taxon>
        <taxon>Branchiopoda</taxon>
        <taxon>Diplostraca</taxon>
        <taxon>Cladocera</taxon>
        <taxon>Anomopoda</taxon>
        <taxon>Daphniidae</taxon>
        <taxon>Daphnia</taxon>
    </lineage>
</organism>
<proteinExistence type="predicted"/>
<comment type="caution">
    <text evidence="1">The sequence shown here is derived from an EMBL/GenBank/DDBJ whole genome shotgun (WGS) entry which is preliminary data.</text>
</comment>
<reference evidence="1 2" key="1">
    <citation type="journal article" date="2023" name="Nucleic Acids Res.">
        <title>The hologenome of Daphnia magna reveals possible DNA methylation and microbiome-mediated evolution of the host genome.</title>
        <authorList>
            <person name="Chaturvedi A."/>
            <person name="Li X."/>
            <person name="Dhandapani V."/>
            <person name="Marshall H."/>
            <person name="Kissane S."/>
            <person name="Cuenca-Cambronero M."/>
            <person name="Asole G."/>
            <person name="Calvet F."/>
            <person name="Ruiz-Romero M."/>
            <person name="Marangio P."/>
            <person name="Guigo R."/>
            <person name="Rago D."/>
            <person name="Mirbahai L."/>
            <person name="Eastwood N."/>
            <person name="Colbourne J.K."/>
            <person name="Zhou J."/>
            <person name="Mallon E."/>
            <person name="Orsini L."/>
        </authorList>
    </citation>
    <scope>NUCLEOTIDE SEQUENCE [LARGE SCALE GENOMIC DNA]</scope>
    <source>
        <strain evidence="1">LRV0_1</strain>
    </source>
</reference>